<evidence type="ECO:0000313" key="14">
    <source>
        <dbReference type="EMBL" id="EDO0986216.1"/>
    </source>
</evidence>
<dbReference type="EMBL" id="AABEMN010000013">
    <property type="protein sequence ID" value="EAG9520132.1"/>
    <property type="molecule type" value="Genomic_DNA"/>
</dbReference>
<organism evidence="6 20">
    <name type="scientific">Listeria monocytogenes</name>
    <dbReference type="NCBI Taxonomy" id="1639"/>
    <lineage>
        <taxon>Bacteria</taxon>
        <taxon>Bacillati</taxon>
        <taxon>Bacillota</taxon>
        <taxon>Bacilli</taxon>
        <taxon>Bacillales</taxon>
        <taxon>Listeriaceae</taxon>
        <taxon>Listeria</taxon>
    </lineage>
</organism>
<keyword evidence="1 6" id="KW-0808">Transferase</keyword>
<dbReference type="EMBL" id="AABGHY010000004">
    <property type="protein sequence ID" value="EAH3294328.1"/>
    <property type="molecule type" value="Genomic_DNA"/>
</dbReference>
<dbReference type="RefSeq" id="WP_003733593.1">
    <property type="nucleotide sequence ID" value="NC_021825.2"/>
</dbReference>
<evidence type="ECO:0000313" key="28">
    <source>
        <dbReference type="Proteomes" id="UP000530452"/>
    </source>
</evidence>
<evidence type="ECO:0000313" key="15">
    <source>
        <dbReference type="EMBL" id="HAA8051788.1"/>
    </source>
</evidence>
<evidence type="ECO:0000313" key="18">
    <source>
        <dbReference type="EMBL" id="RKA07788.1"/>
    </source>
</evidence>
<dbReference type="EMBL" id="AAAQQZ010000002">
    <property type="protein sequence ID" value="EAE1338176.1"/>
    <property type="molecule type" value="Genomic_DNA"/>
</dbReference>
<evidence type="ECO:0000313" key="4">
    <source>
        <dbReference type="EMBL" id="EAE1338176.1"/>
    </source>
</evidence>
<dbReference type="EMBL" id="AAASLB010000004">
    <property type="protein sequence ID" value="EAE4942245.1"/>
    <property type="molecule type" value="Genomic_DNA"/>
</dbReference>
<reference evidence="17" key="7">
    <citation type="submission" date="2020-05" db="EMBL/GenBank/DDBJ databases">
        <authorList>
            <consortium name="NCBI Pathogen Detection Project"/>
        </authorList>
    </citation>
    <scope>NUCLEOTIDE SEQUENCE</scope>
    <source>
        <strain evidence="15">09CEB371LM</strain>
        <strain evidence="17">2017-325981-023-01</strain>
        <strain evidence="16">DMG1500109</strain>
    </source>
</reference>
<dbReference type="SUPFAM" id="SSF53335">
    <property type="entry name" value="S-adenosyl-L-methionine-dependent methyltransferases"/>
    <property type="match status" value="1"/>
</dbReference>
<evidence type="ECO:0000313" key="32">
    <source>
        <dbReference type="Proteomes" id="UP000843775"/>
    </source>
</evidence>
<dbReference type="Proteomes" id="UP000843775">
    <property type="component" value="Unassembled WGS sequence"/>
</dbReference>
<evidence type="ECO:0000313" key="5">
    <source>
        <dbReference type="EMBL" id="EAE4942245.1"/>
    </source>
</evidence>
<evidence type="ECO:0000256" key="1">
    <source>
        <dbReference type="ARBA" id="ARBA00022679"/>
    </source>
</evidence>
<dbReference type="EMBL" id="DABJAN010000002">
    <property type="protein sequence ID" value="HAJ9592999.1"/>
    <property type="molecule type" value="Genomic_DNA"/>
</dbReference>
<sequence length="259" mass="29407">MNKETERKLAASLTSQSIEILPFIPYFLQDFFELGSSPKDITYLIKQHMPLSAESNFLDLACGKGAVSIGIAKELGNPVKGIDLIPAFIEEAKCKAKEAQVESLCQFEVGDVNKSVQNEKNYDAVIFGAAADILGNPAETLEKLQGTVKEGGYIIIDEAYVPELAHNNQVKYQNYEYLTRNEWLNLFEQNQLQLVEELEGTAEVDFELEKQHLLTRANELIQQYPEKKALFEGYLKSQWSEYDDLEEHLIAVTWILHKK</sequence>
<dbReference type="Proteomes" id="UP000528151">
    <property type="component" value="Unassembled WGS sequence"/>
</dbReference>
<dbReference type="Proteomes" id="UP000393182">
    <property type="component" value="Unassembled WGS sequence"/>
</dbReference>
<dbReference type="EMBL" id="AABAGT010000011">
    <property type="protein sequence ID" value="EAG0867367.1"/>
    <property type="molecule type" value="Genomic_DNA"/>
</dbReference>
<evidence type="ECO:0000313" key="8">
    <source>
        <dbReference type="EMBL" id="EAG9386102.1"/>
    </source>
</evidence>
<evidence type="ECO:0000313" key="29">
    <source>
        <dbReference type="Proteomes" id="UP000533021"/>
    </source>
</evidence>
<dbReference type="Proteomes" id="UP000379076">
    <property type="component" value="Unassembled WGS sequence"/>
</dbReference>
<dbReference type="CDD" id="cd02440">
    <property type="entry name" value="AdoMet_MTases"/>
    <property type="match status" value="1"/>
</dbReference>
<dbReference type="EMBL" id="AABEKY010000001">
    <property type="protein sequence ID" value="EAG9386102.1"/>
    <property type="molecule type" value="Genomic_DNA"/>
</dbReference>
<dbReference type="Proteomes" id="UP000530452">
    <property type="component" value="Unassembled WGS sequence"/>
</dbReference>
<dbReference type="Proteomes" id="UP000840039">
    <property type="component" value="Unassembled WGS sequence"/>
</dbReference>
<reference evidence="28 29" key="5">
    <citation type="submission" date="2019-04" db="EMBL/GenBank/DDBJ databases">
        <authorList>
            <person name="Ashton P.M."/>
            <person name="Dallman T."/>
            <person name="Nair S."/>
            <person name="De Pinna E."/>
            <person name="Peters T."/>
            <person name="Grant K."/>
        </authorList>
    </citation>
    <scope>NUCLEOTIDE SEQUENCE [LARGE SCALE GENOMIC DNA]</scope>
    <source>
        <strain evidence="10 29">282333</strain>
        <strain evidence="11 28">282352</strain>
        <strain evidence="9 30">289003</strain>
        <strain evidence="14 23">788324</strain>
        <strain evidence="5">RL15000286</strain>
    </source>
</reference>
<dbReference type="EMBL" id="AABBZO010000005">
    <property type="protein sequence ID" value="EAG4461738.1"/>
    <property type="molecule type" value="Genomic_DNA"/>
</dbReference>
<dbReference type="Proteomes" id="UP000489121">
    <property type="component" value="Unassembled WGS sequence"/>
</dbReference>
<dbReference type="EMBL" id="DAAJZA010000011">
    <property type="protein sequence ID" value="HAC1756022.1"/>
    <property type="molecule type" value="Genomic_DNA"/>
</dbReference>
<evidence type="ECO:0000313" key="25">
    <source>
        <dbReference type="Proteomes" id="UP000522199"/>
    </source>
</evidence>
<evidence type="ECO:0000313" key="30">
    <source>
        <dbReference type="Proteomes" id="UP000546397"/>
    </source>
</evidence>
<dbReference type="PANTHER" id="PTHR43861">
    <property type="entry name" value="TRANS-ACONITATE 2-METHYLTRANSFERASE-RELATED"/>
    <property type="match status" value="1"/>
</dbReference>
<dbReference type="Proteomes" id="UP000358545">
    <property type="component" value="Unassembled WGS sequence"/>
</dbReference>
<evidence type="ECO:0000313" key="17">
    <source>
        <dbReference type="EMBL" id="HAJ9592999.1"/>
    </source>
</evidence>
<evidence type="ECO:0000313" key="27">
    <source>
        <dbReference type="Proteomes" id="UP000528151"/>
    </source>
</evidence>
<dbReference type="Proteomes" id="UP000272537">
    <property type="component" value="Unassembled WGS sequence"/>
</dbReference>
<evidence type="ECO:0000313" key="6">
    <source>
        <dbReference type="EMBL" id="EAG0867367.1"/>
    </source>
</evidence>
<dbReference type="EMBL" id="AALGDA010000120">
    <property type="protein sequence ID" value="ECY9784479.1"/>
    <property type="molecule type" value="Genomic_DNA"/>
</dbReference>
<evidence type="ECO:0000313" key="10">
    <source>
        <dbReference type="EMBL" id="EAH2282131.1"/>
    </source>
</evidence>
<dbReference type="EMBL" id="AANEHK010000008">
    <property type="protein sequence ID" value="EDO0986216.1"/>
    <property type="molecule type" value="Genomic_DNA"/>
</dbReference>
<reference evidence="18 19" key="1">
    <citation type="journal article" date="2018" name="BMC Genomics">
        <title>Genes significantly associated with lineage II food isolates of Listeria monocytogenes.</title>
        <authorList>
            <person name="Pirone-Davies C."/>
            <person name="Chen Y."/>
            <person name="Pightling A."/>
            <person name="Ryan G."/>
            <person name="Wang Y."/>
            <person name="Yao K."/>
            <person name="Hoffmann M."/>
            <person name="Allard M.W."/>
        </authorList>
    </citation>
    <scope>NUCLEOTIDE SEQUENCE [LARGE SCALE GENOMIC DNA]</scope>
    <source>
        <strain evidence="18 19">PNUSAL000550</strain>
    </source>
</reference>
<dbReference type="Pfam" id="PF13847">
    <property type="entry name" value="Methyltransf_31"/>
    <property type="match status" value="1"/>
</dbReference>
<evidence type="ECO:0000313" key="31">
    <source>
        <dbReference type="Proteomes" id="UP000843503"/>
    </source>
</evidence>
<dbReference type="EMBL" id="AAAIXK010000003">
    <property type="protein sequence ID" value="EAC5550155.1"/>
    <property type="molecule type" value="Genomic_DNA"/>
</dbReference>
<evidence type="ECO:0000313" key="24">
    <source>
        <dbReference type="Proteomes" id="UP000489121"/>
    </source>
</evidence>
<evidence type="ECO:0000313" key="9">
    <source>
        <dbReference type="EMBL" id="EAG9520132.1"/>
    </source>
</evidence>
<dbReference type="Proteomes" id="UP000533021">
    <property type="component" value="Unassembled WGS sequence"/>
</dbReference>
<accession>A0A0B8RCB5</accession>
<proteinExistence type="predicted"/>
<evidence type="ECO:0000313" key="19">
    <source>
        <dbReference type="Proteomes" id="UP000272537"/>
    </source>
</evidence>
<dbReference type="AlphaFoldDB" id="A0A0B8RCB5"/>
<dbReference type="Proteomes" id="UP000527632">
    <property type="component" value="Unassembled WGS sequence"/>
</dbReference>
<dbReference type="EMBL" id="QXLS01000004">
    <property type="protein sequence ID" value="RKA07788.1"/>
    <property type="molecule type" value="Genomic_DNA"/>
</dbReference>
<dbReference type="GO" id="GO:0102208">
    <property type="term" value="F:2-polyprenyl-6-hydroxyphenol methylase activity"/>
    <property type="evidence" value="ECO:0007669"/>
    <property type="project" value="UniProtKB-EC"/>
</dbReference>
<reference evidence="21 22" key="3">
    <citation type="submission" date="2018-06" db="EMBL/GenBank/DDBJ databases">
        <authorList>
            <consortium name="GenomeTrakr: Next Generation Sequencing Network for Food Pathogen Tracability"/>
        </authorList>
    </citation>
    <scope>NUCLEOTIDE SEQUENCE [LARGE SCALE GENOMIC DNA]</scope>
    <source>
        <strain evidence="7 27">CFSAN063727</strain>
        <strain evidence="4 22">FDA00006494</strain>
        <strain evidence="3 21">FDA00007096</strain>
        <strain evidence="12 26">LS1344</strain>
    </source>
</reference>
<evidence type="ECO:0000313" key="22">
    <source>
        <dbReference type="Proteomes" id="UP000379076"/>
    </source>
</evidence>
<dbReference type="EMBL" id="AABGUK010000002">
    <property type="protein sequence ID" value="EAH4241690.1"/>
    <property type="molecule type" value="Genomic_DNA"/>
</dbReference>
<keyword evidence="18" id="KW-0830">Ubiquinone</keyword>
<protein>
    <submittedName>
        <fullName evidence="6">Methyltransferase domain-containing protein</fullName>
    </submittedName>
    <submittedName>
        <fullName evidence="15">SAM-dependent methyltransferase</fullName>
    </submittedName>
    <submittedName>
        <fullName evidence="18">Ubiquinone biosynthesis O-methyltransferase</fullName>
        <ecNumber evidence="18">2.1.1.222</ecNumber>
    </submittedName>
</protein>
<reference evidence="8 25" key="6">
    <citation type="submission" date="2019-04" db="EMBL/GenBank/DDBJ databases">
        <authorList>
            <consortium name="GenomeTrakr network: Whole genome sequencing for foodborne pathogen traceback"/>
        </authorList>
    </citation>
    <scope>NUCLEOTIDE SEQUENCE [LARGE SCALE GENOMIC DNA]</scope>
    <source>
        <strain evidence="8 25">CFSAN072474</strain>
    </source>
</reference>
<dbReference type="KEGG" id="lmok:CQ02_10500"/>
<evidence type="ECO:0000313" key="20">
    <source>
        <dbReference type="Proteomes" id="UP000358545"/>
    </source>
</evidence>
<dbReference type="EC" id="2.1.1.222" evidence="18"/>
<reference evidence="6 20" key="4">
    <citation type="submission" date="2018-06" db="EMBL/GenBank/DDBJ databases">
        <authorList>
            <consortium name="PulseNet: The National Subtyping Network for Foodborne Disease Surveillance"/>
            <person name="Tarr C.L."/>
            <person name="Trees E."/>
            <person name="Katz L.S."/>
            <person name="Carleton-Romer H.A."/>
            <person name="Stroika S."/>
            <person name="Kucerova Z."/>
            <person name="Roache K.F."/>
            <person name="Sabol A.L."/>
            <person name="Besser J."/>
            <person name="Gerner-Smidt P."/>
        </authorList>
    </citation>
    <scope>NUCLEOTIDE SEQUENCE [LARGE SCALE GENOMIC DNA]</scope>
    <source>
        <strain evidence="6 20">PNUSAL002180</strain>
        <strain evidence="13 24">PNUSAL005692</strain>
    </source>
</reference>
<name>A0A0B8RCB5_LISMN</name>
<dbReference type="Proteomes" id="UP000546397">
    <property type="component" value="Unassembled WGS sequence"/>
</dbReference>
<feature type="domain" description="Methyltransferase" evidence="2">
    <location>
        <begin position="53"/>
        <end position="190"/>
    </location>
</feature>
<evidence type="ECO:0000313" key="13">
    <source>
        <dbReference type="EMBL" id="ECY9784479.1"/>
    </source>
</evidence>
<dbReference type="InterPro" id="IPR029063">
    <property type="entry name" value="SAM-dependent_MTases_sf"/>
</dbReference>
<dbReference type="Proteomes" id="UP000467536">
    <property type="component" value="Unassembled WGS sequence"/>
</dbReference>
<evidence type="ECO:0000313" key="23">
    <source>
        <dbReference type="Proteomes" id="UP000467536"/>
    </source>
</evidence>
<evidence type="ECO:0000313" key="21">
    <source>
        <dbReference type="Proteomes" id="UP000365297"/>
    </source>
</evidence>
<dbReference type="PANTHER" id="PTHR43861:SF3">
    <property type="entry name" value="PUTATIVE (AFU_ORTHOLOGUE AFUA_2G14390)-RELATED"/>
    <property type="match status" value="1"/>
</dbReference>
<evidence type="ECO:0000313" key="3">
    <source>
        <dbReference type="EMBL" id="EAC5550155.1"/>
    </source>
</evidence>
<evidence type="ECO:0000313" key="16">
    <source>
        <dbReference type="EMBL" id="HAC1756022.1"/>
    </source>
</evidence>
<keyword evidence="6" id="KW-0489">Methyltransferase</keyword>
<dbReference type="InterPro" id="IPR025714">
    <property type="entry name" value="Methyltranfer_dom"/>
</dbReference>
<dbReference type="Proteomes" id="UP000365297">
    <property type="component" value="Unassembled WGS sequence"/>
</dbReference>
<reference evidence="31 32" key="2">
    <citation type="journal article" date="2018" name="Genome Biol.">
        <title>SKESA: strategic k-mer extension for scrupulous assemblies.</title>
        <authorList>
            <person name="Souvorov A."/>
            <person name="Agarwala R."/>
            <person name="Lipman D.J."/>
        </authorList>
    </citation>
    <scope>NUCLEOTIDE SEQUENCE [LARGE SCALE GENOMIC DNA]</scope>
    <source>
        <strain evidence="15">09CEB371LM</strain>
        <strain evidence="17">2017-325981-023-01</strain>
        <strain evidence="16 32">DMG1500109</strain>
    </source>
</reference>
<evidence type="ECO:0000313" key="11">
    <source>
        <dbReference type="EMBL" id="EAH3294328.1"/>
    </source>
</evidence>
<dbReference type="EMBL" id="AABFVG010000004">
    <property type="protein sequence ID" value="EAH2282131.1"/>
    <property type="molecule type" value="Genomic_DNA"/>
</dbReference>
<dbReference type="Gene3D" id="3.40.50.150">
    <property type="entry name" value="Vaccinia Virus protein VP39"/>
    <property type="match status" value="1"/>
</dbReference>
<evidence type="ECO:0000259" key="2">
    <source>
        <dbReference type="Pfam" id="PF13847"/>
    </source>
</evidence>
<evidence type="ECO:0000313" key="12">
    <source>
        <dbReference type="EMBL" id="EAH4241690.1"/>
    </source>
</evidence>
<dbReference type="Proteomes" id="UP000522199">
    <property type="component" value="Unassembled WGS sequence"/>
</dbReference>
<dbReference type="Proteomes" id="UP000843503">
    <property type="component" value="Unassembled WGS sequence"/>
</dbReference>
<gene>
    <name evidence="18" type="primary">ubig</name>
    <name evidence="6" type="ORF">A8L61_08715</name>
    <name evidence="4" type="ORF">ART25_04540</name>
    <name evidence="3" type="ORF">ARY78_06915</name>
    <name evidence="7" type="ORF">CA369_05510</name>
    <name evidence="8" type="ORF">CW845_01155</name>
    <name evidence="10" type="ORF">D4920_08630</name>
    <name evidence="9" type="ORF">D4B11_10150</name>
    <name evidence="11" type="ORF">D5N24_07975</name>
    <name evidence="18" type="ORF">DYZ80_02163</name>
    <name evidence="5" type="ORF">E1W56_09400</name>
    <name evidence="12" type="ORF">E5F58_06665</name>
    <name evidence="13" type="ORF">F6515_15995</name>
    <name evidence="14" type="ORF">FV747_09455</name>
    <name evidence="15" type="ORF">GHH22_01265</name>
    <name evidence="16" type="ORF">GI949_13670</name>
    <name evidence="17" type="ORF">HQN34_001197</name>
</gene>
<evidence type="ECO:0000313" key="26">
    <source>
        <dbReference type="Proteomes" id="UP000527632"/>
    </source>
</evidence>
<comment type="caution">
    <text evidence="6">The sequence shown here is derived from an EMBL/GenBank/DDBJ whole genome shotgun (WGS) entry which is preliminary data.</text>
</comment>
<dbReference type="EMBL" id="DAAEEB010000001">
    <property type="protein sequence ID" value="HAA8051788.1"/>
    <property type="molecule type" value="Genomic_DNA"/>
</dbReference>
<evidence type="ECO:0000313" key="7">
    <source>
        <dbReference type="EMBL" id="EAG4461738.1"/>
    </source>
</evidence>
<dbReference type="GO" id="GO:0032259">
    <property type="term" value="P:methylation"/>
    <property type="evidence" value="ECO:0007669"/>
    <property type="project" value="UniProtKB-KW"/>
</dbReference>